<evidence type="ECO:0000259" key="8">
    <source>
        <dbReference type="PROSITE" id="PS51449"/>
    </source>
</evidence>
<dbReference type="CDD" id="cd01335">
    <property type="entry name" value="Radical_SAM"/>
    <property type="match status" value="1"/>
</dbReference>
<dbReference type="EMBL" id="HACA01013829">
    <property type="protein sequence ID" value="CDW31190.1"/>
    <property type="molecule type" value="Transcribed_RNA"/>
</dbReference>
<dbReference type="SFLD" id="SFLDG01061">
    <property type="entry name" value="methylthiotransferase"/>
    <property type="match status" value="1"/>
</dbReference>
<dbReference type="SFLD" id="SFLDG01082">
    <property type="entry name" value="B12-binding_domain_containing"/>
    <property type="match status" value="1"/>
</dbReference>
<dbReference type="InterPro" id="IPR013848">
    <property type="entry name" value="Methylthiotransferase_N"/>
</dbReference>
<dbReference type="PANTHER" id="PTHR43020:SF2">
    <property type="entry name" value="MITOCHONDRIAL TRNA METHYLTHIOTRANSFERASE CDK5RAP1"/>
    <property type="match status" value="1"/>
</dbReference>
<keyword evidence="4" id="KW-0479">Metal-binding</keyword>
<proteinExistence type="predicted"/>
<sequence>MERIFGCMRRPIFQSFTRGSKRKSIPNDGLSLEHFLLNPKHSDQIPTKATPVPYINEIDLDGGGRRVFLDVKGCQMNVSDAEVVQSVLLKYGYKFTRDPADAQIHLLVTCSIREGAENKVWRKLKNLSRDKRRLQGQLKIGILGCMAERLKEKFFQDPPLADVVAGPDAYKDLPRLLNVSMMTDQSAINVILSRDETYADVLPVQLNADAVTAFVSIQRGCDNMCSYCIVPFTRGRERSRPISSILDEVRNLSGKGVKEITLLGQNVNSYRDTTEASHFVSADARSSTSFKTVYKPKLGGARFADLLDQVSRIDPEVRIRFTSPHPKDFPQPVLQLISERSNIYFIAGFCGESDEDFQETIDLIHRVQYNKMFVFPYSLREKTNAHRKLDDNVPEELKKKRFLELYELEKTMSRQLNEKLLNSEQCVLIEGDSKRSPNDFQGRADGNNKVIFPKDFNLKPGDYCTVHITHSNSATLKGIIKEPTSLKLMSSCSSALKPFQIGYNN</sequence>
<dbReference type="InterPro" id="IPR038135">
    <property type="entry name" value="Methylthiotransferase_N_sf"/>
</dbReference>
<evidence type="ECO:0000256" key="3">
    <source>
        <dbReference type="ARBA" id="ARBA00022691"/>
    </source>
</evidence>
<keyword evidence="6" id="KW-0411">Iron-sulfur</keyword>
<dbReference type="GO" id="GO:0005829">
    <property type="term" value="C:cytosol"/>
    <property type="evidence" value="ECO:0007669"/>
    <property type="project" value="TreeGrafter"/>
</dbReference>
<dbReference type="Pfam" id="PF01938">
    <property type="entry name" value="TRAM"/>
    <property type="match status" value="1"/>
</dbReference>
<feature type="domain" description="TRAM" evidence="7">
    <location>
        <begin position="418"/>
        <end position="482"/>
    </location>
</feature>
<dbReference type="GO" id="GO:0035597">
    <property type="term" value="F:tRNA-2-methylthio-N(6)-dimethylallyladenosine(37) synthase activity"/>
    <property type="evidence" value="ECO:0007669"/>
    <property type="project" value="TreeGrafter"/>
</dbReference>
<evidence type="ECO:0000256" key="6">
    <source>
        <dbReference type="ARBA" id="ARBA00023014"/>
    </source>
</evidence>
<name>A0A0K2TZ99_LEPSM</name>
<dbReference type="InterPro" id="IPR007197">
    <property type="entry name" value="rSAM"/>
</dbReference>
<evidence type="ECO:0000256" key="5">
    <source>
        <dbReference type="ARBA" id="ARBA00023004"/>
    </source>
</evidence>
<dbReference type="InterPro" id="IPR006638">
    <property type="entry name" value="Elp3/MiaA/NifB-like_rSAM"/>
</dbReference>
<evidence type="ECO:0000259" key="9">
    <source>
        <dbReference type="PROSITE" id="PS51918"/>
    </source>
</evidence>
<evidence type="ECO:0000256" key="1">
    <source>
        <dbReference type="ARBA" id="ARBA00001966"/>
    </source>
</evidence>
<keyword evidence="5" id="KW-0408">Iron</keyword>
<dbReference type="OrthoDB" id="190098at2759"/>
<reference evidence="10" key="1">
    <citation type="submission" date="2014-05" db="EMBL/GenBank/DDBJ databases">
        <authorList>
            <person name="Chronopoulou M."/>
        </authorList>
    </citation>
    <scope>NUCLEOTIDE SEQUENCE</scope>
    <source>
        <tissue evidence="10">Whole organism</tissue>
    </source>
</reference>
<dbReference type="SFLD" id="SFLDS00029">
    <property type="entry name" value="Radical_SAM"/>
    <property type="match status" value="2"/>
</dbReference>
<dbReference type="Gene3D" id="3.30.750.210">
    <property type="match status" value="1"/>
</dbReference>
<dbReference type="Gene3D" id="3.40.50.12160">
    <property type="entry name" value="Methylthiotransferase, N-terminal domain"/>
    <property type="match status" value="1"/>
</dbReference>
<evidence type="ECO:0000259" key="7">
    <source>
        <dbReference type="PROSITE" id="PS50926"/>
    </source>
</evidence>
<dbReference type="PROSITE" id="PS51449">
    <property type="entry name" value="MTTASE_N"/>
    <property type="match status" value="1"/>
</dbReference>
<feature type="domain" description="MTTase N-terminal" evidence="8">
    <location>
        <begin position="65"/>
        <end position="182"/>
    </location>
</feature>
<dbReference type="SFLD" id="SFLDF00413">
    <property type="entry name" value="CDK5RAP1"/>
    <property type="match status" value="1"/>
</dbReference>
<comment type="cofactor">
    <cofactor evidence="1">
        <name>[4Fe-4S] cluster</name>
        <dbReference type="ChEBI" id="CHEBI:49883"/>
    </cofactor>
</comment>
<dbReference type="SUPFAM" id="SSF102114">
    <property type="entry name" value="Radical SAM enzymes"/>
    <property type="match status" value="1"/>
</dbReference>
<accession>A0A0K2TZ99</accession>
<dbReference type="InterPro" id="IPR020612">
    <property type="entry name" value="Methylthiotransferase_CS"/>
</dbReference>
<keyword evidence="3" id="KW-0949">S-adenosyl-L-methionine</keyword>
<dbReference type="FunFam" id="3.40.50.12160:FF:000003">
    <property type="entry name" value="CDK5 regulatory subunit-associated protein 1"/>
    <property type="match status" value="1"/>
</dbReference>
<organism evidence="10">
    <name type="scientific">Lepeophtheirus salmonis</name>
    <name type="common">Salmon louse</name>
    <name type="synonym">Caligus salmonis</name>
    <dbReference type="NCBI Taxonomy" id="72036"/>
    <lineage>
        <taxon>Eukaryota</taxon>
        <taxon>Metazoa</taxon>
        <taxon>Ecdysozoa</taxon>
        <taxon>Arthropoda</taxon>
        <taxon>Crustacea</taxon>
        <taxon>Multicrustacea</taxon>
        <taxon>Hexanauplia</taxon>
        <taxon>Copepoda</taxon>
        <taxon>Siphonostomatoida</taxon>
        <taxon>Caligidae</taxon>
        <taxon>Lepeophtheirus</taxon>
    </lineage>
</organism>
<dbReference type="PROSITE" id="PS51918">
    <property type="entry name" value="RADICAL_SAM"/>
    <property type="match status" value="1"/>
</dbReference>
<dbReference type="Gene3D" id="3.80.30.20">
    <property type="entry name" value="tm_1862 like domain"/>
    <property type="match status" value="1"/>
</dbReference>
<dbReference type="PROSITE" id="PS01278">
    <property type="entry name" value="MTTASE_RADICAL"/>
    <property type="match status" value="1"/>
</dbReference>
<evidence type="ECO:0000313" key="10">
    <source>
        <dbReference type="EMBL" id="CDW31190.1"/>
    </source>
</evidence>
<protein>
    <submittedName>
        <fullName evidence="10">CDK5 regulatory subunitassociated protein 1like [Nasonia vitripennis]</fullName>
    </submittedName>
</protein>
<dbReference type="GO" id="GO:0051539">
    <property type="term" value="F:4 iron, 4 sulfur cluster binding"/>
    <property type="evidence" value="ECO:0007669"/>
    <property type="project" value="UniProtKB-KW"/>
</dbReference>
<dbReference type="Pfam" id="PF00919">
    <property type="entry name" value="UPF0004"/>
    <property type="match status" value="1"/>
</dbReference>
<dbReference type="AlphaFoldDB" id="A0A0K2TZ99"/>
<dbReference type="Pfam" id="PF04055">
    <property type="entry name" value="Radical_SAM"/>
    <property type="match status" value="1"/>
</dbReference>
<keyword evidence="2" id="KW-0004">4Fe-4S</keyword>
<dbReference type="InterPro" id="IPR023404">
    <property type="entry name" value="rSAM_horseshoe"/>
</dbReference>
<feature type="domain" description="Radical SAM core" evidence="9">
    <location>
        <begin position="207"/>
        <end position="415"/>
    </location>
</feature>
<dbReference type="PROSITE" id="PS50926">
    <property type="entry name" value="TRAM"/>
    <property type="match status" value="1"/>
</dbReference>
<dbReference type="InterPro" id="IPR005839">
    <property type="entry name" value="Methylthiotransferase"/>
</dbReference>
<dbReference type="SMART" id="SM00729">
    <property type="entry name" value="Elp3"/>
    <property type="match status" value="1"/>
</dbReference>
<evidence type="ECO:0000256" key="4">
    <source>
        <dbReference type="ARBA" id="ARBA00022723"/>
    </source>
</evidence>
<evidence type="ECO:0000256" key="2">
    <source>
        <dbReference type="ARBA" id="ARBA00022485"/>
    </source>
</evidence>
<dbReference type="InterPro" id="IPR058240">
    <property type="entry name" value="rSAM_sf"/>
</dbReference>
<dbReference type="GO" id="GO:0046872">
    <property type="term" value="F:metal ion binding"/>
    <property type="evidence" value="ECO:0007669"/>
    <property type="project" value="UniProtKB-KW"/>
</dbReference>
<dbReference type="InterPro" id="IPR002792">
    <property type="entry name" value="TRAM_dom"/>
</dbReference>
<dbReference type="GO" id="GO:0005739">
    <property type="term" value="C:mitochondrion"/>
    <property type="evidence" value="ECO:0007669"/>
    <property type="project" value="TreeGrafter"/>
</dbReference>
<dbReference type="PANTHER" id="PTHR43020">
    <property type="entry name" value="CDK5 REGULATORY SUBUNIT-ASSOCIATED PROTEIN 1"/>
    <property type="match status" value="1"/>
</dbReference>